<dbReference type="EMBL" id="MFEK01000006">
    <property type="protein sequence ID" value="OGE79258.1"/>
    <property type="molecule type" value="Genomic_DNA"/>
</dbReference>
<gene>
    <name evidence="1" type="ORF">A2751_04680</name>
</gene>
<name>A0A1F5NNQ0_9BACT</name>
<reference evidence="1 2" key="1">
    <citation type="journal article" date="2016" name="Nat. Commun.">
        <title>Thousands of microbial genomes shed light on interconnected biogeochemical processes in an aquifer system.</title>
        <authorList>
            <person name="Anantharaman K."/>
            <person name="Brown C.T."/>
            <person name="Hug L.A."/>
            <person name="Sharon I."/>
            <person name="Castelle C.J."/>
            <person name="Probst A.J."/>
            <person name="Thomas B.C."/>
            <person name="Singh A."/>
            <person name="Wilkins M.J."/>
            <person name="Karaoz U."/>
            <person name="Brodie E.L."/>
            <person name="Williams K.H."/>
            <person name="Hubbard S.S."/>
            <person name="Banfield J.F."/>
        </authorList>
    </citation>
    <scope>NUCLEOTIDE SEQUENCE [LARGE SCALE GENOMIC DNA]</scope>
</reference>
<protein>
    <submittedName>
        <fullName evidence="1">Uncharacterized protein</fullName>
    </submittedName>
</protein>
<proteinExistence type="predicted"/>
<evidence type="ECO:0000313" key="2">
    <source>
        <dbReference type="Proteomes" id="UP000176864"/>
    </source>
</evidence>
<sequence>MGGSYAATKRWRERYPKKDALLKASYYKRRSGSNLREGEPWLPIELALIRDPNKPSDPMISRMIARSIRAIQDMRSILKNGRRHW</sequence>
<comment type="caution">
    <text evidence="1">The sequence shown here is derived from an EMBL/GenBank/DDBJ whole genome shotgun (WGS) entry which is preliminary data.</text>
</comment>
<evidence type="ECO:0000313" key="1">
    <source>
        <dbReference type="EMBL" id="OGE79258.1"/>
    </source>
</evidence>
<dbReference type="Proteomes" id="UP000176864">
    <property type="component" value="Unassembled WGS sequence"/>
</dbReference>
<dbReference type="STRING" id="1817824.A2751_04680"/>
<dbReference type="AlphaFoldDB" id="A0A1F5NNQ0"/>
<organism evidence="1 2">
    <name type="scientific">Candidatus Doudnabacteria bacterium RIFCSPHIGHO2_01_FULL_46_14</name>
    <dbReference type="NCBI Taxonomy" id="1817824"/>
    <lineage>
        <taxon>Bacteria</taxon>
        <taxon>Candidatus Doudnaibacteriota</taxon>
    </lineage>
</organism>
<accession>A0A1F5NNQ0</accession>